<evidence type="ECO:0000259" key="2">
    <source>
        <dbReference type="Pfam" id="PF13476"/>
    </source>
</evidence>
<feature type="coiled-coil region" evidence="1">
    <location>
        <begin position="741"/>
        <end position="768"/>
    </location>
</feature>
<feature type="coiled-coil region" evidence="1">
    <location>
        <begin position="317"/>
        <end position="344"/>
    </location>
</feature>
<dbReference type="RefSeq" id="WP_318650080.1">
    <property type="nucleotide sequence ID" value="NZ_CP137852.1"/>
</dbReference>
<dbReference type="InterPro" id="IPR027417">
    <property type="entry name" value="P-loop_NTPase"/>
</dbReference>
<protein>
    <submittedName>
        <fullName evidence="3">AAA family ATPase</fullName>
    </submittedName>
</protein>
<dbReference type="InterPro" id="IPR038729">
    <property type="entry name" value="Rad50/SbcC_AAA"/>
</dbReference>
<proteinExistence type="predicted"/>
<dbReference type="PANTHER" id="PTHR32114">
    <property type="entry name" value="ABC TRANSPORTER ABCH.3"/>
    <property type="match status" value="1"/>
</dbReference>
<feature type="domain" description="Rad50/SbcC-type AAA" evidence="2">
    <location>
        <begin position="6"/>
        <end position="188"/>
    </location>
</feature>
<evidence type="ECO:0000313" key="3">
    <source>
        <dbReference type="EMBL" id="WPB86103.1"/>
    </source>
</evidence>
<dbReference type="Pfam" id="PF13476">
    <property type="entry name" value="AAA_23"/>
    <property type="match status" value="1"/>
</dbReference>
<evidence type="ECO:0000256" key="1">
    <source>
        <dbReference type="SAM" id="Coils"/>
    </source>
</evidence>
<reference evidence="3 4" key="1">
    <citation type="submission" date="2023-11" db="EMBL/GenBank/DDBJ databases">
        <title>Arctic aerobic anoxygenic photoheterotroph Sediminicoccus rosea KRV36 adapts its photosynthesis to long days of polar summer.</title>
        <authorList>
            <person name="Tomasch J."/>
            <person name="Kopejtka K."/>
            <person name="Bily T."/>
            <person name="Gardiner A.T."/>
            <person name="Gardian Z."/>
            <person name="Shivaramu S."/>
            <person name="Koblizek M."/>
            <person name="Engelhardt F."/>
            <person name="Kaftan D."/>
        </authorList>
    </citation>
    <scope>NUCLEOTIDE SEQUENCE [LARGE SCALE GENOMIC DNA]</scope>
    <source>
        <strain evidence="3 4">R-30</strain>
    </source>
</reference>
<dbReference type="SUPFAM" id="SSF52540">
    <property type="entry name" value="P-loop containing nucleoside triphosphate hydrolases"/>
    <property type="match status" value="1"/>
</dbReference>
<name>A0ABZ0PK37_9PROT</name>
<accession>A0ABZ0PK37</accession>
<sequence>MRPEILRLCAFGAYAAEQEFDLAALGPHRLFLIHGPTGAGKTTLLDAICFALFGESSGEERRANDLRSHHASGATETFVELDFALGERRYRIRRTPAQSVTGSRGKPVQRTPQVTLWQRGTDGTLAVLAEKTTPVADRITELLGYQADEFRQVVLLPQGRFRELLTAAPDDRQKILATLFRTALYKRIQAGFAEMEAKAKAAASEARTQRETLLAEARAETPEAAAANAASHVAALDEATRQAASAAALAQLAAAALAEGRRGAERLTAAAEAAAALAAREAEAPAMATQRAQLDAARRAQGLAGEEATLRATRDAAQEAASRAQTAQDAAEKARARRAAAMRALGDEAARATALDAATRQQHELEDLRIRAASLGESARLAREADGTLARATAARDAARAAQEAARARADSAAIARQEAAMLAAQLEPRRAAMTQAAQQAQDAAALTGAEAARLAAQQALARAEAGAAMASAALEQASAARAAADATAWAAAAGELALQLRDGEACAVCGSTHHPHPATTATPQGEDRVVVARREEAARAAHLKASTQLTRAQGELQSATTRRDDLARRLSDPLPEGAVAATETAFRAAEGAATRLPALDAALAQAEAARLAAEAELTAREVARAAAQEAATIAAAAHATRLESVPPEARDEAALAASLATAQARLTTLASALERDRKEEAAAGAALQAAEAAAIAATTGAGAAQAALEAGKARMHAACEAAGFATLAAYAEARLAPAEMEALAARIEDFQLKLELARAAAARAARDIEGLAAPDLAALESAASAAQEAARAATVLEGEARERATQSLGLAQRIQESDAAFATARARHALLDNLARQTRGQNPRRLDLEGFVLASLLDEALAAANAHLHRMMAGRYHLARREDPGRANAAIGLDIEVFDEHTGQSRPAGTLSGGEGFCAALSLALGLAETVQAHAGARPVDTLLIDEGFGSLDEEALDKAMEVLSGLQGGSRLVGIISHVAELKTRIPARLEVTPGLRGSSARFVVG</sequence>
<keyword evidence="4" id="KW-1185">Reference proteome</keyword>
<gene>
    <name evidence="3" type="ORF">R9Z33_04340</name>
</gene>
<organism evidence="3 4">
    <name type="scientific">Sediminicoccus rosea</name>
    <dbReference type="NCBI Taxonomy" id="1225128"/>
    <lineage>
        <taxon>Bacteria</taxon>
        <taxon>Pseudomonadati</taxon>
        <taxon>Pseudomonadota</taxon>
        <taxon>Alphaproteobacteria</taxon>
        <taxon>Acetobacterales</taxon>
        <taxon>Roseomonadaceae</taxon>
        <taxon>Sediminicoccus</taxon>
    </lineage>
</organism>
<dbReference type="EMBL" id="CP137852">
    <property type="protein sequence ID" value="WPB86103.1"/>
    <property type="molecule type" value="Genomic_DNA"/>
</dbReference>
<dbReference type="Proteomes" id="UP001305521">
    <property type="component" value="Chromosome"/>
</dbReference>
<dbReference type="PANTHER" id="PTHR32114:SF2">
    <property type="entry name" value="ABC TRANSPORTER ABCH.3"/>
    <property type="match status" value="1"/>
</dbReference>
<keyword evidence="1" id="KW-0175">Coiled coil</keyword>
<dbReference type="Gene3D" id="3.40.50.300">
    <property type="entry name" value="P-loop containing nucleotide triphosphate hydrolases"/>
    <property type="match status" value="2"/>
</dbReference>
<evidence type="ECO:0000313" key="4">
    <source>
        <dbReference type="Proteomes" id="UP001305521"/>
    </source>
</evidence>